<dbReference type="NCBIfam" id="NF009727">
    <property type="entry name" value="PRK13254.1-1"/>
    <property type="match status" value="1"/>
</dbReference>
<dbReference type="PANTHER" id="PTHR34128">
    <property type="entry name" value="CYTOCHROME C-TYPE BIOGENESIS PROTEIN CCME HOMOLOG, MITOCHONDRIAL"/>
    <property type="match status" value="1"/>
</dbReference>
<accession>A0A2Z2LI50</accession>
<dbReference type="GO" id="GO:0005886">
    <property type="term" value="C:plasma membrane"/>
    <property type="evidence" value="ECO:0007669"/>
    <property type="project" value="UniProtKB-SubCell"/>
</dbReference>
<dbReference type="InterPro" id="IPR004329">
    <property type="entry name" value="CcmE"/>
</dbReference>
<evidence type="ECO:0000256" key="2">
    <source>
        <dbReference type="ARBA" id="ARBA00022617"/>
    </source>
</evidence>
<reference evidence="12 13" key="2">
    <citation type="journal article" date="2019" name="BMC Genomics">
        <title>The Anaplasma ovis genome reveals a high proportion of pseudogenes.</title>
        <authorList>
            <person name="Liu Z."/>
            <person name="Peasley A.M."/>
            <person name="Yang J."/>
            <person name="Li Y."/>
            <person name="Guan G."/>
            <person name="Luo J."/>
            <person name="Yin H."/>
            <person name="Brayton K.A."/>
        </authorList>
    </citation>
    <scope>NUCLEOTIDE SEQUENCE [LARGE SCALE GENOMIC DNA]</scope>
    <source>
        <strain evidence="12 13">Haibei</strain>
    </source>
</reference>
<dbReference type="Proteomes" id="UP000259762">
    <property type="component" value="Chromosome"/>
</dbReference>
<dbReference type="KEGG" id="aoh:AOV_01520"/>
<evidence type="ECO:0000256" key="3">
    <source>
        <dbReference type="ARBA" id="ARBA00022692"/>
    </source>
</evidence>
<sequence length="140" mass="15469">MKRKHKRLLFVLTSFCVVGCALLFILSELRESISFFYTTSELLSGSHGKSNLPVRVGGMVVKGSVTRNTDGISFDLTDFNTELNVVYSGMLPPLFGEGVGAVVRGRLLHGKFVADEVLAKHDEKYMPKKYDGAPKALFRP</sequence>
<keyword evidence="9 10" id="KW-0472">Membrane</keyword>
<evidence type="ECO:0000256" key="11">
    <source>
        <dbReference type="PIRSR" id="PIRSR604329-50"/>
    </source>
</evidence>
<reference evidence="13" key="1">
    <citation type="submission" date="2018-06" db="EMBL/GenBank/DDBJ databases">
        <title>The Anaplasma ovis genome reveals a high proportion of pseudogenes.</title>
        <authorList>
            <person name="Liu Z."/>
            <person name="Peasley A.M."/>
            <person name="Yang J."/>
            <person name="Li Y."/>
            <person name="Guan G."/>
            <person name="Luo J."/>
            <person name="Yin H."/>
            <person name="Brayton K.A."/>
        </authorList>
    </citation>
    <scope>NUCLEOTIDE SEQUENCE [LARGE SCALE GENOMIC DNA]</scope>
    <source>
        <strain evidence="13">Haibei</strain>
    </source>
</reference>
<keyword evidence="4 10" id="KW-0479">Metal-binding</keyword>
<feature type="binding site" description="axial binding residue" evidence="10 11">
    <location>
        <position position="125"/>
    </location>
    <ligand>
        <name>heme</name>
        <dbReference type="ChEBI" id="CHEBI:30413"/>
    </ligand>
    <ligandPart>
        <name>Fe</name>
        <dbReference type="ChEBI" id="CHEBI:18248"/>
    </ligandPart>
</feature>
<dbReference type="HAMAP" id="MF_01959">
    <property type="entry name" value="CcmE"/>
    <property type="match status" value="1"/>
</dbReference>
<evidence type="ECO:0000256" key="10">
    <source>
        <dbReference type="HAMAP-Rule" id="MF_01959"/>
    </source>
</evidence>
<proteinExistence type="inferred from homology"/>
<dbReference type="GO" id="GO:0017003">
    <property type="term" value="P:protein-heme linkage"/>
    <property type="evidence" value="ECO:0007669"/>
    <property type="project" value="UniProtKB-UniRule"/>
</dbReference>
<evidence type="ECO:0000256" key="6">
    <source>
        <dbReference type="ARBA" id="ARBA00022968"/>
    </source>
</evidence>
<dbReference type="Pfam" id="PF03100">
    <property type="entry name" value="CcmE"/>
    <property type="match status" value="1"/>
</dbReference>
<evidence type="ECO:0000256" key="7">
    <source>
        <dbReference type="ARBA" id="ARBA00022989"/>
    </source>
</evidence>
<evidence type="ECO:0000313" key="12">
    <source>
        <dbReference type="EMBL" id="ASI47579.1"/>
    </source>
</evidence>
<evidence type="ECO:0000256" key="9">
    <source>
        <dbReference type="ARBA" id="ARBA00023136"/>
    </source>
</evidence>
<comment type="similarity">
    <text evidence="10">Belongs to the CcmE/CycJ family.</text>
</comment>
<dbReference type="Gene3D" id="2.40.50.140">
    <property type="entry name" value="Nucleic acid-binding proteins"/>
    <property type="match status" value="1"/>
</dbReference>
<feature type="topological domain" description="Extracellular" evidence="10">
    <location>
        <begin position="29"/>
        <end position="140"/>
    </location>
</feature>
<feature type="topological domain" description="Cytoplasmic" evidence="10">
    <location>
        <begin position="1"/>
        <end position="7"/>
    </location>
</feature>
<dbReference type="AlphaFoldDB" id="A0A2Z2LI50"/>
<dbReference type="SUPFAM" id="SSF82093">
    <property type="entry name" value="Heme chaperone CcmE"/>
    <property type="match status" value="1"/>
</dbReference>
<keyword evidence="6 10" id="KW-0735">Signal-anchor</keyword>
<dbReference type="EMBL" id="CP015994">
    <property type="protein sequence ID" value="ASI47579.1"/>
    <property type="molecule type" value="Genomic_DNA"/>
</dbReference>
<keyword evidence="5 10" id="KW-0201">Cytochrome c-type biogenesis</keyword>
<keyword evidence="10" id="KW-1003">Cell membrane</keyword>
<evidence type="ECO:0000256" key="5">
    <source>
        <dbReference type="ARBA" id="ARBA00022748"/>
    </source>
</evidence>
<dbReference type="InterPro" id="IPR036127">
    <property type="entry name" value="CcmE-like_sf"/>
</dbReference>
<name>A0A2Z2LI50_9RICK</name>
<keyword evidence="2 10" id="KW-0349">Heme</keyword>
<keyword evidence="3 10" id="KW-0812">Transmembrane</keyword>
<protein>
    <recommendedName>
        <fullName evidence="10">Cytochrome c-type biogenesis protein CcmE</fullName>
    </recommendedName>
    <alternativeName>
        <fullName evidence="10">Cytochrome c maturation protein E</fullName>
    </alternativeName>
    <alternativeName>
        <fullName evidence="10">Heme chaperone CcmE</fullName>
    </alternativeName>
</protein>
<dbReference type="InterPro" id="IPR012340">
    <property type="entry name" value="NA-bd_OB-fold"/>
</dbReference>
<dbReference type="PANTHER" id="PTHR34128:SF2">
    <property type="entry name" value="CYTOCHROME C-TYPE BIOGENESIS PROTEIN CCME HOMOLOG, MITOCHONDRIAL"/>
    <property type="match status" value="1"/>
</dbReference>
<feature type="binding site" description="covalent" evidence="10 11">
    <location>
        <position position="121"/>
    </location>
    <ligand>
        <name>heme</name>
        <dbReference type="ChEBI" id="CHEBI:30413"/>
    </ligand>
</feature>
<dbReference type="RefSeq" id="WP_075138856.1">
    <property type="nucleotide sequence ID" value="NZ_CP015994.1"/>
</dbReference>
<comment type="subcellular location">
    <subcellularLocation>
        <location evidence="10">Cell membrane</location>
        <topology evidence="10">Single-pass type II membrane protein</topology>
    </subcellularLocation>
    <subcellularLocation>
        <location evidence="1">Membrane</location>
    </subcellularLocation>
</comment>
<dbReference type="GO" id="GO:0020037">
    <property type="term" value="F:heme binding"/>
    <property type="evidence" value="ECO:0007669"/>
    <property type="project" value="InterPro"/>
</dbReference>
<dbReference type="GO" id="GO:0017004">
    <property type="term" value="P:cytochrome complex assembly"/>
    <property type="evidence" value="ECO:0007669"/>
    <property type="project" value="UniProtKB-KW"/>
</dbReference>
<organism evidence="12 13">
    <name type="scientific">Anaplasma ovis str. Haibei</name>
    <dbReference type="NCBI Taxonomy" id="1248439"/>
    <lineage>
        <taxon>Bacteria</taxon>
        <taxon>Pseudomonadati</taxon>
        <taxon>Pseudomonadota</taxon>
        <taxon>Alphaproteobacteria</taxon>
        <taxon>Rickettsiales</taxon>
        <taxon>Anaplasmataceae</taxon>
        <taxon>Anaplasma</taxon>
    </lineage>
</organism>
<evidence type="ECO:0000256" key="1">
    <source>
        <dbReference type="ARBA" id="ARBA00004370"/>
    </source>
</evidence>
<evidence type="ECO:0000256" key="8">
    <source>
        <dbReference type="ARBA" id="ARBA00023004"/>
    </source>
</evidence>
<evidence type="ECO:0000256" key="4">
    <source>
        <dbReference type="ARBA" id="ARBA00022723"/>
    </source>
</evidence>
<comment type="function">
    <text evidence="10">Heme chaperone required for the biogenesis of c-type cytochromes. Transiently binds heme delivered by CcmC and transfers the heme to apo-cytochromes in a process facilitated by CcmF and CcmH.</text>
</comment>
<keyword evidence="8 10" id="KW-0408">Iron</keyword>
<evidence type="ECO:0000313" key="13">
    <source>
        <dbReference type="Proteomes" id="UP000259762"/>
    </source>
</evidence>
<gene>
    <name evidence="10" type="primary">ccmE</name>
    <name evidence="10" type="synonym">cycJ</name>
    <name evidence="12" type="ORF">AOV_01520</name>
</gene>
<keyword evidence="13" id="KW-1185">Reference proteome</keyword>
<dbReference type="OrthoDB" id="9793584at2"/>
<keyword evidence="7 10" id="KW-1133">Transmembrane helix</keyword>
<dbReference type="GO" id="GO:0046872">
    <property type="term" value="F:metal ion binding"/>
    <property type="evidence" value="ECO:0007669"/>
    <property type="project" value="UniProtKB-KW"/>
</dbReference>